<dbReference type="GO" id="GO:0003700">
    <property type="term" value="F:DNA-binding transcription factor activity"/>
    <property type="evidence" value="ECO:0007669"/>
    <property type="project" value="InterPro"/>
</dbReference>
<dbReference type="GO" id="GO:0006631">
    <property type="term" value="P:fatty acid metabolic process"/>
    <property type="evidence" value="ECO:0007669"/>
    <property type="project" value="UniProtKB-KW"/>
</dbReference>
<reference evidence="6 7" key="1">
    <citation type="journal article" date="2015" name="Genome Announc.">
        <title>Draft genome sequence of a Halorubrum H3 strain isolated from the burlinskoye salt lake (Altai Krai, Russia).</title>
        <authorList>
            <person name="Rozanov A.S."/>
            <person name="Bryanskaya A.V."/>
            <person name="Malup T.K."/>
            <person name="Kotenko A.V."/>
            <person name="Peltek S.E."/>
        </authorList>
    </citation>
    <scope>NUCLEOTIDE SEQUENCE [LARGE SCALE GENOMIC DNA]</scope>
    <source>
        <strain evidence="6 7">H3</strain>
    </source>
</reference>
<comment type="caution">
    <text evidence="6">The sequence shown here is derived from an EMBL/GenBank/DDBJ whole genome shotgun (WGS) entry which is preliminary data.</text>
</comment>
<dbReference type="InterPro" id="IPR020845">
    <property type="entry name" value="AMP-binding_CS"/>
</dbReference>
<comment type="similarity">
    <text evidence="1">Belongs to the ATP-dependent AMP-binding enzyme family.</text>
</comment>
<dbReference type="Pfam" id="PF00501">
    <property type="entry name" value="AMP-binding"/>
    <property type="match status" value="1"/>
</dbReference>
<evidence type="ECO:0000256" key="4">
    <source>
        <dbReference type="ARBA" id="ARBA00023098"/>
    </source>
</evidence>
<dbReference type="Proteomes" id="UP000053331">
    <property type="component" value="Unassembled WGS sequence"/>
</dbReference>
<dbReference type="Gene3D" id="3.40.50.12780">
    <property type="entry name" value="N-terminal domain of ligase-like"/>
    <property type="match status" value="1"/>
</dbReference>
<dbReference type="InterPro" id="IPR045851">
    <property type="entry name" value="AMP-bd_C_sf"/>
</dbReference>
<dbReference type="InterPro" id="IPR000418">
    <property type="entry name" value="Ets_dom"/>
</dbReference>
<gene>
    <name evidence="6" type="ORF">FK85_29270</name>
</gene>
<dbReference type="FunFam" id="3.30.300.30:FF:000008">
    <property type="entry name" value="2,3-dihydroxybenzoate-AMP ligase"/>
    <property type="match status" value="1"/>
</dbReference>
<dbReference type="GO" id="GO:0016874">
    <property type="term" value="F:ligase activity"/>
    <property type="evidence" value="ECO:0007669"/>
    <property type="project" value="UniProtKB-KW"/>
</dbReference>
<dbReference type="InterPro" id="IPR000873">
    <property type="entry name" value="AMP-dep_synth/lig_dom"/>
</dbReference>
<dbReference type="InterPro" id="IPR042099">
    <property type="entry name" value="ANL_N_sf"/>
</dbReference>
<dbReference type="NCBIfam" id="NF004837">
    <property type="entry name" value="PRK06187.1"/>
    <property type="match status" value="1"/>
</dbReference>
<dbReference type="GO" id="GO:0043565">
    <property type="term" value="F:sequence-specific DNA binding"/>
    <property type="evidence" value="ECO:0007669"/>
    <property type="project" value="InterPro"/>
</dbReference>
<organism evidence="6 7">
    <name type="scientific">Halorubrum saccharovorum</name>
    <dbReference type="NCBI Taxonomy" id="2248"/>
    <lineage>
        <taxon>Archaea</taxon>
        <taxon>Methanobacteriati</taxon>
        <taxon>Methanobacteriota</taxon>
        <taxon>Stenosarchaea group</taxon>
        <taxon>Halobacteria</taxon>
        <taxon>Halobacteriales</taxon>
        <taxon>Haloferacaceae</taxon>
        <taxon>Halorubrum</taxon>
    </lineage>
</organism>
<dbReference type="PROSITE" id="PS00455">
    <property type="entry name" value="AMP_BINDING"/>
    <property type="match status" value="1"/>
</dbReference>
<evidence type="ECO:0000256" key="1">
    <source>
        <dbReference type="ARBA" id="ARBA00006432"/>
    </source>
</evidence>
<dbReference type="PANTHER" id="PTHR43859:SF4">
    <property type="entry name" value="BUTANOATE--COA LIGASE AAE1-RELATED"/>
    <property type="match status" value="1"/>
</dbReference>
<dbReference type="PROSITE" id="PS50061">
    <property type="entry name" value="ETS_DOMAIN_3"/>
    <property type="match status" value="1"/>
</dbReference>
<dbReference type="SUPFAM" id="SSF56801">
    <property type="entry name" value="Acetyl-CoA synthetase-like"/>
    <property type="match status" value="1"/>
</dbReference>
<dbReference type="AlphaFoldDB" id="A0A0F8D513"/>
<evidence type="ECO:0000259" key="5">
    <source>
        <dbReference type="PROSITE" id="PS50061"/>
    </source>
</evidence>
<proteinExistence type="inferred from homology"/>
<sequence>MRKPLLTTDFLDRARRHYADEEAVLATDGTRYTYAELGERADRFSAALQERGIEKGDRVAVLDPNTHYHLEAAYGAMQVGAIHTPLNYRLTPDDFSYMLSDAGVDAVYADAEYAANIEAVRDEVPTETFLTNDADAVAGDWESFDEALADADPDAYERPEMDEDDVITINYTSGTTGDPKGVCRTHRAETLHAYLITIHQEITDDDVYLWTLPMFHVNGWGHIYAITGMGARHVCTRGVDVAETFDRIRTEDVSYFCAAPTVLNMLGDHHAEHGGATTGDNDVRVATAGAAPPETTIRTVEEEFGWELKHVYGATETGPLVTTSDAKRHYDADSDDRFAVKKTQGIGYLGTDVRVVDENGEDVAADGETIGEIVVRGNQVMDRYWNKPEATEAAFSERLEGYYHMGDLAVVDEDGFVSIQDRKKDIIISGGENISSIELEDTLFEHEVVSDVAVIPAPDERWGETPKAFVVPESGDPDDPGATPEELTAFVRERVADYKTPGEVEFVDALPTTATGKIQKYELREREWDEEDRMVGEG</sequence>
<dbReference type="EMBL" id="JNFH02000063">
    <property type="protein sequence ID" value="KKF39344.1"/>
    <property type="molecule type" value="Genomic_DNA"/>
</dbReference>
<keyword evidence="2 6" id="KW-0436">Ligase</keyword>
<dbReference type="Pfam" id="PF13193">
    <property type="entry name" value="AMP-binding_C"/>
    <property type="match status" value="1"/>
</dbReference>
<evidence type="ECO:0000256" key="3">
    <source>
        <dbReference type="ARBA" id="ARBA00022832"/>
    </source>
</evidence>
<dbReference type="InterPro" id="IPR025110">
    <property type="entry name" value="AMP-bd_C"/>
</dbReference>
<evidence type="ECO:0000313" key="6">
    <source>
        <dbReference type="EMBL" id="KKF39344.1"/>
    </source>
</evidence>
<dbReference type="PANTHER" id="PTHR43859">
    <property type="entry name" value="ACYL-ACTIVATING ENZYME"/>
    <property type="match status" value="1"/>
</dbReference>
<keyword evidence="7" id="KW-1185">Reference proteome</keyword>
<evidence type="ECO:0000313" key="7">
    <source>
        <dbReference type="Proteomes" id="UP000053331"/>
    </source>
</evidence>
<evidence type="ECO:0000256" key="2">
    <source>
        <dbReference type="ARBA" id="ARBA00022598"/>
    </source>
</evidence>
<name>A0A0F8D513_9EURY</name>
<feature type="domain" description="ETS" evidence="5">
    <location>
        <begin position="1"/>
        <end position="37"/>
    </location>
</feature>
<dbReference type="OrthoDB" id="193284at2157"/>
<keyword evidence="4" id="KW-0443">Lipid metabolism</keyword>
<accession>A0A0F8D513</accession>
<dbReference type="RefSeq" id="WP_050026048.1">
    <property type="nucleotide sequence ID" value="NZ_JNFH02000063.1"/>
</dbReference>
<dbReference type="Gene3D" id="3.30.300.30">
    <property type="match status" value="1"/>
</dbReference>
<protein>
    <submittedName>
        <fullName evidence="6">Long-chain fatty acid--CoA ligase</fullName>
    </submittedName>
</protein>
<keyword evidence="3" id="KW-0276">Fatty acid metabolism</keyword>